<sequence length="443" mass="46530">MAARRPVVRLNGSFQQLPTGDWLPVSAGGTGATDAPTALGNLGGQPLHANLTAVAGLIGSANKQFYFTGAGAMALADLTVFGRQMNAAADQAGGRSVLGLGGAATYGVTSGATGQADFLLWRTNDLVKQTTTFDTNAGRVLVMGSGNQGPFGLGQGANYTDANALTHMAFYRNVSLAASNAPTPYQQYILNLPHVADTSTTAGQIALQYTSAGGGYLADPHLFIRSKTGATTWGNWYELLRTGDYGLGGTAIVALETNLNDNDRGTGFYNFTAQSLGILPLNINGYGYHFDNASAGFAFQEYVPVTLNRKFFRRQASGTWGGWSEYAFLGSAQTWTAKQMFNDYTQLGDTAPAIKMKKLTGTTAAAEGGSASVNHGVTSSKVIGVQVLVFHSSTNAILPGWVASAGYQYDVQLTSTGVQVVLHATNSENILSKAFTVLITFEE</sequence>
<proteinExistence type="predicted"/>
<evidence type="ECO:0008006" key="3">
    <source>
        <dbReference type="Google" id="ProtNLM"/>
    </source>
</evidence>
<reference evidence="1 2" key="1">
    <citation type="submission" date="2019-08" db="EMBL/GenBank/DDBJ databases">
        <title>Whole-genome Sequencing of e-waste polymer degrading bacterium Pseudomonas sp. strain PE08.</title>
        <authorList>
            <person name="Kirdat K."/>
            <person name="Debbarma P."/>
            <person name="Narawade N."/>
            <person name="Suyal D."/>
            <person name="Thorat V."/>
            <person name="Shouche Y."/>
            <person name="Goel R."/>
            <person name="Yadav A."/>
        </authorList>
    </citation>
    <scope>NUCLEOTIDE SEQUENCE [LARGE SCALE GENOMIC DNA]</scope>
    <source>
        <strain evidence="1 2">PE08</strain>
    </source>
</reference>
<name>A0A5J6QIJ5_9GAMM</name>
<keyword evidence="2" id="KW-1185">Reference proteome</keyword>
<evidence type="ECO:0000313" key="2">
    <source>
        <dbReference type="Proteomes" id="UP000327179"/>
    </source>
</evidence>
<gene>
    <name evidence="1" type="ORF">FXN65_10900</name>
</gene>
<organism evidence="1 2">
    <name type="scientific">Metapseudomonas lalkuanensis</name>
    <dbReference type="NCBI Taxonomy" id="2604832"/>
    <lineage>
        <taxon>Bacteria</taxon>
        <taxon>Pseudomonadati</taxon>
        <taxon>Pseudomonadota</taxon>
        <taxon>Gammaproteobacteria</taxon>
        <taxon>Pseudomonadales</taxon>
        <taxon>Pseudomonadaceae</taxon>
        <taxon>Metapseudomonas</taxon>
    </lineage>
</organism>
<dbReference type="Proteomes" id="UP000327179">
    <property type="component" value="Chromosome"/>
</dbReference>
<evidence type="ECO:0000313" key="1">
    <source>
        <dbReference type="EMBL" id="QEY62558.1"/>
    </source>
</evidence>
<protein>
    <recommendedName>
        <fullName evidence="3">Phage tail protein</fullName>
    </recommendedName>
</protein>
<dbReference type="RefSeq" id="WP_151133213.1">
    <property type="nucleotide sequence ID" value="NZ_CP043311.1"/>
</dbReference>
<dbReference type="KEGG" id="plal:FXN65_10900"/>
<dbReference type="CDD" id="cd19958">
    <property type="entry name" value="pyocin_knob"/>
    <property type="match status" value="1"/>
</dbReference>
<dbReference type="AlphaFoldDB" id="A0A5J6QIJ5"/>
<accession>A0A5J6QIJ5</accession>
<dbReference type="EMBL" id="CP043311">
    <property type="protein sequence ID" value="QEY62558.1"/>
    <property type="molecule type" value="Genomic_DNA"/>
</dbReference>